<protein>
    <recommendedName>
        <fullName evidence="4">Tetratricopeptide repeat protein</fullName>
    </recommendedName>
</protein>
<dbReference type="SUPFAM" id="SSF48452">
    <property type="entry name" value="TPR-like"/>
    <property type="match status" value="2"/>
</dbReference>
<dbReference type="PROSITE" id="PS51996">
    <property type="entry name" value="TR_MART"/>
    <property type="match status" value="1"/>
</dbReference>
<dbReference type="EMBL" id="CAJNOQ010021501">
    <property type="protein sequence ID" value="CAF1487208.1"/>
    <property type="molecule type" value="Genomic_DNA"/>
</dbReference>
<organism evidence="1 3">
    <name type="scientific">Didymodactylos carnosus</name>
    <dbReference type="NCBI Taxonomy" id="1234261"/>
    <lineage>
        <taxon>Eukaryota</taxon>
        <taxon>Metazoa</taxon>
        <taxon>Spiralia</taxon>
        <taxon>Gnathifera</taxon>
        <taxon>Rotifera</taxon>
        <taxon>Eurotatoria</taxon>
        <taxon>Bdelloidea</taxon>
        <taxon>Philodinida</taxon>
        <taxon>Philodinidae</taxon>
        <taxon>Didymodactylos</taxon>
    </lineage>
</organism>
<dbReference type="Gene3D" id="1.25.40.10">
    <property type="entry name" value="Tetratricopeptide repeat domain"/>
    <property type="match status" value="2"/>
</dbReference>
<dbReference type="Proteomes" id="UP000663829">
    <property type="component" value="Unassembled WGS sequence"/>
</dbReference>
<accession>A0A815S593</accession>
<dbReference type="Proteomes" id="UP000681722">
    <property type="component" value="Unassembled WGS sequence"/>
</dbReference>
<dbReference type="SUPFAM" id="SSF56399">
    <property type="entry name" value="ADP-ribosylation"/>
    <property type="match status" value="1"/>
</dbReference>
<keyword evidence="3" id="KW-1185">Reference proteome</keyword>
<dbReference type="Gene3D" id="3.90.176.10">
    <property type="entry name" value="Toxin ADP-ribosyltransferase, Chain A, domain 1"/>
    <property type="match status" value="1"/>
</dbReference>
<evidence type="ECO:0000313" key="1">
    <source>
        <dbReference type="EMBL" id="CAF1487208.1"/>
    </source>
</evidence>
<dbReference type="OrthoDB" id="10000313at2759"/>
<dbReference type="AlphaFoldDB" id="A0A815S593"/>
<sequence>MTIFFHGTRLTRLTAVFLPLSQVKCRLNQLDKMISLMKLAERENRLKSEEPLLITICDVQLRSATEERSSTDLTGAFIHSHLFIETLMEMHIYQDALLGRNVDDFIQMCTLQYHGIESQLKLINTFQRSYSPDQALMWYTRDSFVYRLLNKALRLENIDILLLFQFFIRDIHEQLEQLAHLHEMTTMSKTTTFYRAQLMSKEEVDVLRYSLGNIISMKSFLSTTLSKAYALFLLGDPEVTNDDNVKRVLFEISLEIDDIPSFNDIPFANISEKSDFPEEEEVLFSIGSIFRITDVRKEGKVFWKVHLVHLPSSKNPLFKPDGNHLNRIYKYLKEHELIDGSDQMGCVLHLGGKFNETEWYYRQKIDYWSRIDPRIIEQQEEEDDKLLKKLRQVFKSKPRKRDYVKAVQERLDFYYFQLALVARNKGDYNACLNWSEYLRKYDPHSFSHQVYLCYYHLLTGEVCEHLGQLAKARVKYEKAWRQLMALPEGKGDATVSTEIIINLANISLKLFRKEWKPLEFYEKALSIYRKSLPLIHPKIGMVRLKIGDYYRYFSQYNLALEEYEDCLQIFARSLPPDHANIGLTYYGMGFCYQLINHQNHIAQAISCLQKAETIFRKHFSLDHWHLIRTEQALRQLKDKFKSSL</sequence>
<evidence type="ECO:0000313" key="2">
    <source>
        <dbReference type="EMBL" id="CAF4350969.1"/>
    </source>
</evidence>
<proteinExistence type="predicted"/>
<comment type="caution">
    <text evidence="1">The sequence shown here is derived from an EMBL/GenBank/DDBJ whole genome shotgun (WGS) entry which is preliminary data.</text>
</comment>
<dbReference type="InterPro" id="IPR011990">
    <property type="entry name" value="TPR-like_helical_dom_sf"/>
</dbReference>
<name>A0A815S593_9BILA</name>
<dbReference type="EMBL" id="CAJOBC010086989">
    <property type="protein sequence ID" value="CAF4350969.1"/>
    <property type="molecule type" value="Genomic_DNA"/>
</dbReference>
<gene>
    <name evidence="1" type="ORF">GPM918_LOCUS36091</name>
    <name evidence="2" type="ORF">SRO942_LOCUS36817</name>
</gene>
<evidence type="ECO:0008006" key="4">
    <source>
        <dbReference type="Google" id="ProtNLM"/>
    </source>
</evidence>
<evidence type="ECO:0000313" key="3">
    <source>
        <dbReference type="Proteomes" id="UP000663829"/>
    </source>
</evidence>
<reference evidence="1" key="1">
    <citation type="submission" date="2021-02" db="EMBL/GenBank/DDBJ databases">
        <authorList>
            <person name="Nowell W R."/>
        </authorList>
    </citation>
    <scope>NUCLEOTIDE SEQUENCE</scope>
</reference>